<feature type="domain" description="RRM" evidence="8">
    <location>
        <begin position="36"/>
        <end position="117"/>
    </location>
</feature>
<evidence type="ECO:0000256" key="7">
    <source>
        <dbReference type="SAM" id="MobiDB-lite"/>
    </source>
</evidence>
<accession>A0A1D6M1E6</accession>
<feature type="domain" description="RRM" evidence="8">
    <location>
        <begin position="124"/>
        <end position="205"/>
    </location>
</feature>
<dbReference type="PRINTS" id="PR00961">
    <property type="entry name" value="HUDSXLRNA"/>
</dbReference>
<proteinExistence type="predicted"/>
<keyword evidence="5" id="KW-0287">Flowering</keyword>
<dbReference type="SUPFAM" id="SSF54928">
    <property type="entry name" value="RNA-binding domain, RBD"/>
    <property type="match status" value="2"/>
</dbReference>
<dbReference type="GO" id="GO:0005737">
    <property type="term" value="C:cytoplasm"/>
    <property type="evidence" value="ECO:0007669"/>
    <property type="project" value="UniProtKB-SubCell"/>
</dbReference>
<feature type="domain" description="RRM" evidence="8">
    <location>
        <begin position="322"/>
        <end position="400"/>
    </location>
</feature>
<dbReference type="GO" id="GO:1990904">
    <property type="term" value="C:ribonucleoprotein complex"/>
    <property type="evidence" value="ECO:0007669"/>
    <property type="project" value="InterPro"/>
</dbReference>
<dbReference type="PANTHER" id="PTHR24012">
    <property type="entry name" value="RNA BINDING PROTEIN"/>
    <property type="match status" value="1"/>
</dbReference>
<dbReference type="ExpressionAtlas" id="A0A1D6M1E6">
    <property type="expression patterns" value="baseline and differential"/>
</dbReference>
<dbReference type="GO" id="GO:2000028">
    <property type="term" value="P:regulation of photoperiodism, flowering"/>
    <property type="evidence" value="ECO:0007669"/>
    <property type="project" value="UniProtKB-ARBA"/>
</dbReference>
<evidence type="ECO:0000256" key="4">
    <source>
        <dbReference type="ARBA" id="ARBA00022884"/>
    </source>
</evidence>
<dbReference type="GO" id="GO:0009908">
    <property type="term" value="P:flower development"/>
    <property type="evidence" value="ECO:0007669"/>
    <property type="project" value="UniProtKB-KW"/>
</dbReference>
<dbReference type="InterPro" id="IPR012677">
    <property type="entry name" value="Nucleotide-bd_a/b_plait_sf"/>
</dbReference>
<sequence>MAEDGGDRDHQQQPPAAAAAAASDSAGVEGRSRESVKLFVGQVPKQMSEAELAAMFRSVALVDEVTVIRDRVTRVSRGCCFVICPSREEADKAVTTYHNKRTLPGASSPLQVKYADGELERLEHKLFVGMLPKNVTHAEMTDLFSKYGNIKDLQILRGSQQTSKAGCAFLKYETKEQAVAAIEALNGTHKIEGSSVPLVVKWADTEKERQARKAQKAQFQSSNMLNANAMQQNSVFGGLQMGYVPQYNGFGYQPQGTYGLMQYPPLSPVQNQAAFQNMVQPVNQGSSIHGANSEVSPNPVPRSFNSAQLGSPYSPLPGPPGANLFIYHIPQEFGDHDLASAFHSFGRVLSAKVFVDKATGVSKCFGFVSYDSPASAQAAISVMNGYQLGGKKLKVQLKRDNSKHSKPF</sequence>
<keyword evidence="2" id="KW-0963">Cytoplasm</keyword>
<dbReference type="GO" id="GO:0006402">
    <property type="term" value="P:mRNA catabolic process"/>
    <property type="evidence" value="ECO:0007669"/>
    <property type="project" value="UniProtKB-ARBA"/>
</dbReference>
<name>A0A1D6M1E6_MAIZE</name>
<comment type="subcellular location">
    <subcellularLocation>
        <location evidence="1">Cytoplasm</location>
    </subcellularLocation>
</comment>
<dbReference type="PROSITE" id="PS50102">
    <property type="entry name" value="RRM"/>
    <property type="match status" value="3"/>
</dbReference>
<dbReference type="InterPro" id="IPR002343">
    <property type="entry name" value="Hud_Sxl_RNA"/>
</dbReference>
<organism evidence="9">
    <name type="scientific">Zea mays</name>
    <name type="common">Maize</name>
    <dbReference type="NCBI Taxonomy" id="4577"/>
    <lineage>
        <taxon>Eukaryota</taxon>
        <taxon>Viridiplantae</taxon>
        <taxon>Streptophyta</taxon>
        <taxon>Embryophyta</taxon>
        <taxon>Tracheophyta</taxon>
        <taxon>Spermatophyta</taxon>
        <taxon>Magnoliopsida</taxon>
        <taxon>Liliopsida</taxon>
        <taxon>Poales</taxon>
        <taxon>Poaceae</taxon>
        <taxon>PACMAD clade</taxon>
        <taxon>Panicoideae</taxon>
        <taxon>Andropogonodae</taxon>
        <taxon>Andropogoneae</taxon>
        <taxon>Tripsacinae</taxon>
        <taxon>Zea</taxon>
    </lineage>
</organism>
<evidence type="ECO:0000256" key="3">
    <source>
        <dbReference type="ARBA" id="ARBA00022737"/>
    </source>
</evidence>
<feature type="compositionally biased region" description="Low complexity" evidence="7">
    <location>
        <begin position="12"/>
        <end position="22"/>
    </location>
</feature>
<evidence type="ECO:0000256" key="5">
    <source>
        <dbReference type="ARBA" id="ARBA00023089"/>
    </source>
</evidence>
<keyword evidence="3" id="KW-0677">Repeat</keyword>
<evidence type="ECO:0000256" key="1">
    <source>
        <dbReference type="ARBA" id="ARBA00004496"/>
    </source>
</evidence>
<dbReference type="Pfam" id="PF00076">
    <property type="entry name" value="RRM_1"/>
    <property type="match status" value="3"/>
</dbReference>
<feature type="compositionally biased region" description="Basic and acidic residues" evidence="7">
    <location>
        <begin position="1"/>
        <end position="11"/>
    </location>
</feature>
<dbReference type="FunFam" id="3.30.70.330:FF:000302">
    <property type="entry name" value="RNA-binding protein BRN1"/>
    <property type="match status" value="1"/>
</dbReference>
<dbReference type="FunFam" id="3.30.70.330:FF:000216">
    <property type="entry name" value="RNA-binding protein BRN1 isoform X1"/>
    <property type="match status" value="1"/>
</dbReference>
<evidence type="ECO:0000313" key="9">
    <source>
        <dbReference type="EMBL" id="AQK85063.1"/>
    </source>
</evidence>
<dbReference type="AlphaFoldDB" id="A0A1D6M1E6"/>
<protein>
    <submittedName>
        <fullName evidence="9">RNA-binding protein BRN1</fullName>
    </submittedName>
</protein>
<dbReference type="InterPro" id="IPR035979">
    <property type="entry name" value="RBD_domain_sf"/>
</dbReference>
<evidence type="ECO:0000259" key="8">
    <source>
        <dbReference type="PROSITE" id="PS50102"/>
    </source>
</evidence>
<gene>
    <name evidence="9" type="ORF">ZEAMMB73_Zm00001d037871</name>
</gene>
<evidence type="ECO:0000256" key="6">
    <source>
        <dbReference type="PROSITE-ProRule" id="PRU00176"/>
    </source>
</evidence>
<dbReference type="EMBL" id="CM000782">
    <property type="protein sequence ID" value="AQK85063.1"/>
    <property type="molecule type" value="Genomic_DNA"/>
</dbReference>
<keyword evidence="4 6" id="KW-0694">RNA-binding</keyword>
<dbReference type="FunFam" id="3.30.70.330:FF:000334">
    <property type="entry name" value="RNA-binding protein BRN1"/>
    <property type="match status" value="1"/>
</dbReference>
<reference evidence="9" key="1">
    <citation type="submission" date="2015-12" db="EMBL/GenBank/DDBJ databases">
        <title>Update maize B73 reference genome by single molecule sequencing technologies.</title>
        <authorList>
            <consortium name="Maize Genome Sequencing Project"/>
            <person name="Ware D."/>
        </authorList>
    </citation>
    <scope>NUCLEOTIDE SEQUENCE</scope>
    <source>
        <tissue evidence="9">Seedling</tissue>
    </source>
</reference>
<evidence type="ECO:0000256" key="2">
    <source>
        <dbReference type="ARBA" id="ARBA00022490"/>
    </source>
</evidence>
<dbReference type="InterPro" id="IPR000504">
    <property type="entry name" value="RRM_dom"/>
</dbReference>
<dbReference type="Gene3D" id="3.30.70.330">
    <property type="match status" value="3"/>
</dbReference>
<dbReference type="SMART" id="SM00360">
    <property type="entry name" value="RRM"/>
    <property type="match status" value="3"/>
</dbReference>
<dbReference type="GO" id="GO:0003729">
    <property type="term" value="F:mRNA binding"/>
    <property type="evidence" value="ECO:0007669"/>
    <property type="project" value="UniProtKB-ARBA"/>
</dbReference>
<feature type="region of interest" description="Disordered" evidence="7">
    <location>
        <begin position="1"/>
        <end position="29"/>
    </location>
</feature>